<dbReference type="AlphaFoldDB" id="A0A9N9IYA0"/>
<organism evidence="2 3">
    <name type="scientific">Dentiscutata erythropus</name>
    <dbReference type="NCBI Taxonomy" id="1348616"/>
    <lineage>
        <taxon>Eukaryota</taxon>
        <taxon>Fungi</taxon>
        <taxon>Fungi incertae sedis</taxon>
        <taxon>Mucoromycota</taxon>
        <taxon>Glomeromycotina</taxon>
        <taxon>Glomeromycetes</taxon>
        <taxon>Diversisporales</taxon>
        <taxon>Gigasporaceae</taxon>
        <taxon>Dentiscutata</taxon>
    </lineage>
</organism>
<feature type="coiled-coil region" evidence="1">
    <location>
        <begin position="66"/>
        <end position="146"/>
    </location>
</feature>
<evidence type="ECO:0000256" key="1">
    <source>
        <dbReference type="SAM" id="Coils"/>
    </source>
</evidence>
<gene>
    <name evidence="2" type="ORF">DERYTH_LOCUS17347</name>
</gene>
<evidence type="ECO:0000313" key="3">
    <source>
        <dbReference type="Proteomes" id="UP000789405"/>
    </source>
</evidence>
<reference evidence="2" key="1">
    <citation type="submission" date="2021-06" db="EMBL/GenBank/DDBJ databases">
        <authorList>
            <person name="Kallberg Y."/>
            <person name="Tangrot J."/>
            <person name="Rosling A."/>
        </authorList>
    </citation>
    <scope>NUCLEOTIDE SEQUENCE</scope>
    <source>
        <strain evidence="2">MA453B</strain>
    </source>
</reference>
<dbReference type="EMBL" id="CAJVPY010016258">
    <property type="protein sequence ID" value="CAG8756156.1"/>
    <property type="molecule type" value="Genomic_DNA"/>
</dbReference>
<proteinExistence type="predicted"/>
<protein>
    <submittedName>
        <fullName evidence="2">3460_t:CDS:1</fullName>
    </submittedName>
</protein>
<dbReference type="Proteomes" id="UP000789405">
    <property type="component" value="Unassembled WGS sequence"/>
</dbReference>
<accession>A0A9N9IYA0</accession>
<sequence>MPRKPKTERGKILHSLHEYIKYLQRLKKRSTVNINDICDGAIELFENYKKSISDEITSESDFQREKRLLERQKKYYIEEIRRLEETNMDLIEEHKNVRTELLDEIERITNDKDQQISDLQSKIRNLENINNELRRELEDIEEFIKES</sequence>
<evidence type="ECO:0000313" key="2">
    <source>
        <dbReference type="EMBL" id="CAG8756156.1"/>
    </source>
</evidence>
<keyword evidence="1" id="KW-0175">Coiled coil</keyword>
<name>A0A9N9IYA0_9GLOM</name>
<dbReference type="OrthoDB" id="10562019at2759"/>
<keyword evidence="3" id="KW-1185">Reference proteome</keyword>
<comment type="caution">
    <text evidence="2">The sequence shown here is derived from an EMBL/GenBank/DDBJ whole genome shotgun (WGS) entry which is preliminary data.</text>
</comment>